<protein>
    <submittedName>
        <fullName evidence="5">GntR family transcriptional regulator</fullName>
    </submittedName>
</protein>
<proteinExistence type="predicted"/>
<evidence type="ECO:0000313" key="5">
    <source>
        <dbReference type="EMBL" id="MBC5717356.1"/>
    </source>
</evidence>
<dbReference type="SUPFAM" id="SSF46785">
    <property type="entry name" value="Winged helix' DNA-binding domain"/>
    <property type="match status" value="1"/>
</dbReference>
<comment type="caution">
    <text evidence="5">The sequence shown here is derived from an EMBL/GenBank/DDBJ whole genome shotgun (WGS) entry which is preliminary data.</text>
</comment>
<evidence type="ECO:0000313" key="6">
    <source>
        <dbReference type="Proteomes" id="UP000602260"/>
    </source>
</evidence>
<dbReference type="SMART" id="SM00345">
    <property type="entry name" value="HTH_GNTR"/>
    <property type="match status" value="1"/>
</dbReference>
<dbReference type="GO" id="GO:0003677">
    <property type="term" value="F:DNA binding"/>
    <property type="evidence" value="ECO:0007669"/>
    <property type="project" value="UniProtKB-KW"/>
</dbReference>
<accession>A0A8J6J557</accession>
<dbReference type="InterPro" id="IPR036390">
    <property type="entry name" value="WH_DNA-bd_sf"/>
</dbReference>
<keyword evidence="2" id="KW-0238">DNA-binding</keyword>
<evidence type="ECO:0000256" key="3">
    <source>
        <dbReference type="ARBA" id="ARBA00023163"/>
    </source>
</evidence>
<feature type="domain" description="HTH gntR-type" evidence="4">
    <location>
        <begin position="10"/>
        <end position="78"/>
    </location>
</feature>
<dbReference type="EMBL" id="JACOPN010000005">
    <property type="protein sequence ID" value="MBC5717356.1"/>
    <property type="molecule type" value="Genomic_DNA"/>
</dbReference>
<dbReference type="Pfam" id="PF00392">
    <property type="entry name" value="GntR"/>
    <property type="match status" value="1"/>
</dbReference>
<keyword evidence="3" id="KW-0804">Transcription</keyword>
<sequence>MLNLDYRDARPIYEQVRDGLRRLMVSGIIQEGEQLPTVRAMATNLAINPNTIQRAYELLEAEGYVSSVPGKGSFAAPHHQVDSARRDGLLRVFDDTATELMFLGLSADALSQRLSKLDGGVRQ</sequence>
<reference evidence="5" key="1">
    <citation type="submission" date="2020-08" db="EMBL/GenBank/DDBJ databases">
        <title>Genome public.</title>
        <authorList>
            <person name="Liu C."/>
            <person name="Sun Q."/>
        </authorList>
    </citation>
    <scope>NUCLEOTIDE SEQUENCE</scope>
    <source>
        <strain evidence="5">BX5</strain>
    </source>
</reference>
<dbReference type="PANTHER" id="PTHR38445:SF9">
    <property type="entry name" value="HTH-TYPE TRANSCRIPTIONAL REPRESSOR YTRA"/>
    <property type="match status" value="1"/>
</dbReference>
<evidence type="ECO:0000256" key="2">
    <source>
        <dbReference type="ARBA" id="ARBA00023125"/>
    </source>
</evidence>
<dbReference type="PROSITE" id="PS50949">
    <property type="entry name" value="HTH_GNTR"/>
    <property type="match status" value="1"/>
</dbReference>
<gene>
    <name evidence="5" type="ORF">H8S55_08495</name>
</gene>
<evidence type="ECO:0000259" key="4">
    <source>
        <dbReference type="PROSITE" id="PS50949"/>
    </source>
</evidence>
<dbReference type="InterPro" id="IPR036388">
    <property type="entry name" value="WH-like_DNA-bd_sf"/>
</dbReference>
<dbReference type="Proteomes" id="UP000602260">
    <property type="component" value="Unassembled WGS sequence"/>
</dbReference>
<dbReference type="PANTHER" id="PTHR38445">
    <property type="entry name" value="HTH-TYPE TRANSCRIPTIONAL REPRESSOR YTRA"/>
    <property type="match status" value="1"/>
</dbReference>
<evidence type="ECO:0000256" key="1">
    <source>
        <dbReference type="ARBA" id="ARBA00023015"/>
    </source>
</evidence>
<dbReference type="AlphaFoldDB" id="A0A8J6J557"/>
<dbReference type="InterPro" id="IPR000524">
    <property type="entry name" value="Tscrpt_reg_HTH_GntR"/>
</dbReference>
<name>A0A8J6J557_9FIRM</name>
<organism evidence="5 6">
    <name type="scientific">Flintibacter faecis</name>
    <dbReference type="NCBI Taxonomy" id="2763047"/>
    <lineage>
        <taxon>Bacteria</taxon>
        <taxon>Bacillati</taxon>
        <taxon>Bacillota</taxon>
        <taxon>Clostridia</taxon>
        <taxon>Eubacteriales</taxon>
        <taxon>Flintibacter</taxon>
    </lineage>
</organism>
<dbReference type="GO" id="GO:0003700">
    <property type="term" value="F:DNA-binding transcription factor activity"/>
    <property type="evidence" value="ECO:0007669"/>
    <property type="project" value="InterPro"/>
</dbReference>
<keyword evidence="1" id="KW-0805">Transcription regulation</keyword>
<dbReference type="Gene3D" id="1.10.10.10">
    <property type="entry name" value="Winged helix-like DNA-binding domain superfamily/Winged helix DNA-binding domain"/>
    <property type="match status" value="1"/>
</dbReference>
<dbReference type="RefSeq" id="WP_186878627.1">
    <property type="nucleotide sequence ID" value="NZ_JACOPN010000005.1"/>
</dbReference>
<dbReference type="CDD" id="cd07377">
    <property type="entry name" value="WHTH_GntR"/>
    <property type="match status" value="1"/>
</dbReference>
<keyword evidence="6" id="KW-1185">Reference proteome</keyword>